<protein>
    <recommendedName>
        <fullName evidence="2">Acyltransferase 3 domain-containing protein</fullName>
    </recommendedName>
</protein>
<dbReference type="HOGENOM" id="CLU_023915_6_1_10"/>
<dbReference type="eggNOG" id="COG3594">
    <property type="taxonomic scope" value="Bacteria"/>
</dbReference>
<evidence type="ECO:0000313" key="4">
    <source>
        <dbReference type="Proteomes" id="UP000018901"/>
    </source>
</evidence>
<dbReference type="Proteomes" id="UP000018901">
    <property type="component" value="Chromosome"/>
</dbReference>
<dbReference type="GeneID" id="90528527"/>
<feature type="transmembrane region" description="Helical" evidence="1">
    <location>
        <begin position="195"/>
        <end position="212"/>
    </location>
</feature>
<name>W0ESE3_9BACT</name>
<sequence>MEKRRDIAFDIAKGIGIVLMVIGHYIRSMLPSSIVFTRFIYHFHMPLFFLIAGFFYESSTRKESYGAFVWNKFQRLMLPYFILSWVIIGVKIGLDNYLQVDHPVTLDTLYRVFYLPEAGYFLWFVYVLFLVFCIVPFFKPGKRLMVLSLIALGIAFWNTAPSYCCINLVCRNLIFFVVGMWTARKVWLERLMNRHLFLWTVLTVSLSIVYTYCRMDFLPCRLQSLWGLPGVIWLFLCHRESLDIITKWP</sequence>
<keyword evidence="1" id="KW-1133">Transmembrane helix</keyword>
<evidence type="ECO:0000313" key="3">
    <source>
        <dbReference type="EMBL" id="AHF13657.1"/>
    </source>
</evidence>
<feature type="domain" description="Acyltransferase 3" evidence="2">
    <location>
        <begin position="7"/>
        <end position="237"/>
    </location>
</feature>
<gene>
    <name evidence="3" type="ORF">BARVI_03575</name>
</gene>
<dbReference type="STRING" id="880074.BARVI_03575"/>
<dbReference type="GO" id="GO:0016747">
    <property type="term" value="F:acyltransferase activity, transferring groups other than amino-acyl groups"/>
    <property type="evidence" value="ECO:0007669"/>
    <property type="project" value="InterPro"/>
</dbReference>
<organism evidence="3 4">
    <name type="scientific">Barnesiella viscericola DSM 18177</name>
    <dbReference type="NCBI Taxonomy" id="880074"/>
    <lineage>
        <taxon>Bacteria</taxon>
        <taxon>Pseudomonadati</taxon>
        <taxon>Bacteroidota</taxon>
        <taxon>Bacteroidia</taxon>
        <taxon>Bacteroidales</taxon>
        <taxon>Barnesiellaceae</taxon>
        <taxon>Barnesiella</taxon>
    </lineage>
</organism>
<accession>W0ESE3</accession>
<feature type="transmembrane region" description="Helical" evidence="1">
    <location>
        <begin position="39"/>
        <end position="56"/>
    </location>
</feature>
<dbReference type="InterPro" id="IPR052734">
    <property type="entry name" value="Nod_factor_acetyltransferase"/>
</dbReference>
<keyword evidence="4" id="KW-1185">Reference proteome</keyword>
<dbReference type="KEGG" id="bvs:BARVI_03575"/>
<reference evidence="3 4" key="1">
    <citation type="submission" date="2013-12" db="EMBL/GenBank/DDBJ databases">
        <authorList>
            <consortium name="DOE Joint Genome Institute"/>
            <person name="Eisen J."/>
            <person name="Huntemann M."/>
            <person name="Han J."/>
            <person name="Chen A."/>
            <person name="Kyrpides N."/>
            <person name="Mavromatis K."/>
            <person name="Markowitz V."/>
            <person name="Palaniappan K."/>
            <person name="Ivanova N."/>
            <person name="Schaumberg A."/>
            <person name="Pati A."/>
            <person name="Liolios K."/>
            <person name="Nordberg H.P."/>
            <person name="Cantor M.N."/>
            <person name="Hua S.X."/>
            <person name="Woyke T."/>
        </authorList>
    </citation>
    <scope>NUCLEOTIDE SEQUENCE [LARGE SCALE GENOMIC DNA]</scope>
    <source>
        <strain evidence="4">DSM 18177</strain>
    </source>
</reference>
<dbReference type="InterPro" id="IPR002656">
    <property type="entry name" value="Acyl_transf_3_dom"/>
</dbReference>
<dbReference type="EMBL" id="CP007034">
    <property type="protein sequence ID" value="AHF13657.1"/>
    <property type="molecule type" value="Genomic_DNA"/>
</dbReference>
<dbReference type="PANTHER" id="PTHR37312">
    <property type="entry name" value="MEMBRANE-BOUND ACYLTRANSFERASE YKRP-RELATED"/>
    <property type="match status" value="1"/>
</dbReference>
<dbReference type="PANTHER" id="PTHR37312:SF1">
    <property type="entry name" value="MEMBRANE-BOUND ACYLTRANSFERASE YKRP-RELATED"/>
    <property type="match status" value="1"/>
</dbReference>
<dbReference type="RefSeq" id="WP_025277888.1">
    <property type="nucleotide sequence ID" value="NZ_CP007034.1"/>
</dbReference>
<keyword evidence="1" id="KW-0812">Transmembrane</keyword>
<dbReference type="AlphaFoldDB" id="W0ESE3"/>
<evidence type="ECO:0000256" key="1">
    <source>
        <dbReference type="SAM" id="Phobius"/>
    </source>
</evidence>
<feature type="transmembrane region" description="Helical" evidence="1">
    <location>
        <begin position="118"/>
        <end position="137"/>
    </location>
</feature>
<feature type="transmembrane region" description="Helical" evidence="1">
    <location>
        <begin position="77"/>
        <end position="98"/>
    </location>
</feature>
<evidence type="ECO:0000259" key="2">
    <source>
        <dbReference type="Pfam" id="PF01757"/>
    </source>
</evidence>
<proteinExistence type="predicted"/>
<keyword evidence="1" id="KW-0472">Membrane</keyword>
<dbReference type="Pfam" id="PF01757">
    <property type="entry name" value="Acyl_transf_3"/>
    <property type="match status" value="1"/>
</dbReference>